<dbReference type="AlphaFoldDB" id="A0A8H3X9P9"/>
<name>A0A8H3X9P9_GIGMA</name>
<reference evidence="1 2" key="1">
    <citation type="journal article" date="2019" name="Environ. Microbiol.">
        <title>At the nexus of three kingdoms: the genome of the mycorrhizal fungus Gigaspora margarita provides insights into plant, endobacterial and fungal interactions.</title>
        <authorList>
            <person name="Venice F."/>
            <person name="Ghignone S."/>
            <person name="Salvioli di Fossalunga A."/>
            <person name="Amselem J."/>
            <person name="Novero M."/>
            <person name="Xianan X."/>
            <person name="Sedzielewska Toro K."/>
            <person name="Morin E."/>
            <person name="Lipzen A."/>
            <person name="Grigoriev I.V."/>
            <person name="Henrissat B."/>
            <person name="Martin F.M."/>
            <person name="Bonfante P."/>
        </authorList>
    </citation>
    <scope>NUCLEOTIDE SEQUENCE [LARGE SCALE GENOMIC DNA]</scope>
    <source>
        <strain evidence="1 2">BEG34</strain>
    </source>
</reference>
<proteinExistence type="predicted"/>
<evidence type="ECO:0000313" key="1">
    <source>
        <dbReference type="EMBL" id="KAF0434020.1"/>
    </source>
</evidence>
<keyword evidence="2" id="KW-1185">Reference proteome</keyword>
<dbReference type="EMBL" id="WTPW01001460">
    <property type="protein sequence ID" value="KAF0434020.1"/>
    <property type="molecule type" value="Genomic_DNA"/>
</dbReference>
<evidence type="ECO:0000313" key="2">
    <source>
        <dbReference type="Proteomes" id="UP000439903"/>
    </source>
</evidence>
<gene>
    <name evidence="1" type="ORF">F8M41_004942</name>
</gene>
<accession>A0A8H3X9P9</accession>
<dbReference type="OrthoDB" id="2329003at2759"/>
<organism evidence="1 2">
    <name type="scientific">Gigaspora margarita</name>
    <dbReference type="NCBI Taxonomy" id="4874"/>
    <lineage>
        <taxon>Eukaryota</taxon>
        <taxon>Fungi</taxon>
        <taxon>Fungi incertae sedis</taxon>
        <taxon>Mucoromycota</taxon>
        <taxon>Glomeromycotina</taxon>
        <taxon>Glomeromycetes</taxon>
        <taxon>Diversisporales</taxon>
        <taxon>Gigasporaceae</taxon>
        <taxon>Gigaspora</taxon>
    </lineage>
</organism>
<protein>
    <submittedName>
        <fullName evidence="1">Uncharacterized protein</fullName>
    </submittedName>
</protein>
<sequence length="272" mass="31288">MLCSACNLKHDRAKSLYSQSKNDLSDKSDQSSDLETDNLTELKVKVIIDAKKNSPPGKWFVFTIDEIKDIYLLQSNLNYHIQKYLDIQLMNDDDYEISYKINGRGQAMCINDDEDFLNLIEDEIMTKKIETNYKPKESDLNENELSKLKLLQNFEINISINGLTTIDVPSTYPAFGMIHATRSKIHNQTISQQMSMPTMLPNTPLTIPTMLPGFNPFVYPYTIPTALYQQTSQATSKCKISLKEFFNELDQLHNGNGAYTLLKNLLKNMRFW</sequence>
<comment type="caution">
    <text evidence="1">The sequence shown here is derived from an EMBL/GenBank/DDBJ whole genome shotgun (WGS) entry which is preliminary data.</text>
</comment>
<dbReference type="Proteomes" id="UP000439903">
    <property type="component" value="Unassembled WGS sequence"/>
</dbReference>